<dbReference type="PANTHER" id="PTHR13800:SF12">
    <property type="entry name" value="TRANSIENT RECEPTOR POTENTIAL CATION CHANNEL SUBFAMILY M MEMBER-LIKE 2"/>
    <property type="match status" value="1"/>
</dbReference>
<reference evidence="4" key="1">
    <citation type="submission" date="2025-08" db="UniProtKB">
        <authorList>
            <consortium name="RefSeq"/>
        </authorList>
    </citation>
    <scope>IDENTIFICATION</scope>
    <source>
        <tissue evidence="4">Testes</tissue>
    </source>
</reference>
<keyword evidence="3" id="KW-1185">Reference proteome</keyword>
<protein>
    <submittedName>
        <fullName evidence="4">Transient receptor potential cation channel subfamily M member 1-like</fullName>
    </submittedName>
</protein>
<sequence>MPYFQIYGELFLEVMNTTNELDIPVPDTFSSITYTILLALYLLIGNVLLLNILIAIFSRVYERVEANSLVEWRYERYSLISEYEDRPAIPPPFIIVVHIYRTVRWCLLKCTACSSCKKQPATSEINMTSSGTSEVGEYDRLMKAIERESLDNYRRRQADEQRSSAESRMNRIEERCKIIMKKMEQFEERLKQSPTVTKL</sequence>
<organism evidence="3 4">
    <name type="scientific">Saccoglossus kowalevskii</name>
    <name type="common">Acorn worm</name>
    <dbReference type="NCBI Taxonomy" id="10224"/>
    <lineage>
        <taxon>Eukaryota</taxon>
        <taxon>Metazoa</taxon>
        <taxon>Hemichordata</taxon>
        <taxon>Enteropneusta</taxon>
        <taxon>Harrimaniidae</taxon>
        <taxon>Saccoglossus</taxon>
    </lineage>
</organism>
<feature type="transmembrane region" description="Helical" evidence="2">
    <location>
        <begin position="32"/>
        <end position="57"/>
    </location>
</feature>
<keyword evidence="2" id="KW-0812">Transmembrane</keyword>
<dbReference type="InterPro" id="IPR050927">
    <property type="entry name" value="TRPM"/>
</dbReference>
<dbReference type="GeneID" id="102806640"/>
<dbReference type="RefSeq" id="XP_006821008.1">
    <property type="nucleotide sequence ID" value="XM_006820945.1"/>
</dbReference>
<keyword evidence="2" id="KW-0472">Membrane</keyword>
<dbReference type="PANTHER" id="PTHR13800">
    <property type="entry name" value="TRANSIENT RECEPTOR POTENTIAL CATION CHANNEL, SUBFAMILY M, MEMBER 6"/>
    <property type="match status" value="1"/>
</dbReference>
<keyword evidence="1" id="KW-0175">Coiled coil</keyword>
<dbReference type="Proteomes" id="UP000694865">
    <property type="component" value="Unplaced"/>
</dbReference>
<evidence type="ECO:0000313" key="4">
    <source>
        <dbReference type="RefSeq" id="XP_006821008.1"/>
    </source>
</evidence>
<evidence type="ECO:0000313" key="3">
    <source>
        <dbReference type="Proteomes" id="UP000694865"/>
    </source>
</evidence>
<gene>
    <name evidence="4" type="primary">LOC102806640</name>
</gene>
<name>A0ABM0MLW7_SACKO</name>
<feature type="coiled-coil region" evidence="1">
    <location>
        <begin position="155"/>
        <end position="189"/>
    </location>
</feature>
<keyword evidence="2" id="KW-1133">Transmembrane helix</keyword>
<evidence type="ECO:0000256" key="2">
    <source>
        <dbReference type="SAM" id="Phobius"/>
    </source>
</evidence>
<proteinExistence type="predicted"/>
<accession>A0ABM0MLW7</accession>
<evidence type="ECO:0000256" key="1">
    <source>
        <dbReference type="SAM" id="Coils"/>
    </source>
</evidence>